<evidence type="ECO:0000313" key="1">
    <source>
        <dbReference type="EMBL" id="MDF3303269.1"/>
    </source>
</evidence>
<proteinExistence type="predicted"/>
<dbReference type="EMBL" id="JARJBB010000058">
    <property type="protein sequence ID" value="MDF3303269.1"/>
    <property type="molecule type" value="Genomic_DNA"/>
</dbReference>
<sequence length="170" mass="18239">MGDKHAPDHAIAAVRAALATAHDLRRLDVRRTADPDTYITVTHCPDPAANHNQADQHAAYTATLHEAGWDQALSLGPLVLIPGIPPSDTAPDTYTAAWATTLDGLPDPVDAAYEARGQQHDYELTEAVFTVTDATGRPHVIITDDDLEPEPEHAGRVETRISAYSHAPTA</sequence>
<name>A0ABT6AF40_9ACTN</name>
<reference evidence="1 2" key="1">
    <citation type="submission" date="2023-03" db="EMBL/GenBank/DDBJ databases">
        <title>Draft genome sequence of Streptomyces sp. K1PA1 isolated from peat swamp forest in Thailand.</title>
        <authorList>
            <person name="Klaysubun C."/>
            <person name="Duangmal K."/>
        </authorList>
    </citation>
    <scope>NUCLEOTIDE SEQUENCE [LARGE SCALE GENOMIC DNA]</scope>
    <source>
        <strain evidence="1 2">K1PA1</strain>
    </source>
</reference>
<dbReference type="RefSeq" id="WP_276112802.1">
    <property type="nucleotide sequence ID" value="NZ_JARJBB010000058.1"/>
</dbReference>
<accession>A0ABT6AF40</accession>
<comment type="caution">
    <text evidence="1">The sequence shown here is derived from an EMBL/GenBank/DDBJ whole genome shotgun (WGS) entry which is preliminary data.</text>
</comment>
<dbReference type="Proteomes" id="UP001221150">
    <property type="component" value="Unassembled WGS sequence"/>
</dbReference>
<evidence type="ECO:0000313" key="2">
    <source>
        <dbReference type="Proteomes" id="UP001221150"/>
    </source>
</evidence>
<protein>
    <submittedName>
        <fullName evidence="1">Uncharacterized protein</fullName>
    </submittedName>
</protein>
<gene>
    <name evidence="1" type="ORF">P3H78_32625</name>
</gene>
<keyword evidence="2" id="KW-1185">Reference proteome</keyword>
<organism evidence="1 2">
    <name type="scientific">Streptomyces tropicalis</name>
    <dbReference type="NCBI Taxonomy" id="3034234"/>
    <lineage>
        <taxon>Bacteria</taxon>
        <taxon>Bacillati</taxon>
        <taxon>Actinomycetota</taxon>
        <taxon>Actinomycetes</taxon>
        <taxon>Kitasatosporales</taxon>
        <taxon>Streptomycetaceae</taxon>
        <taxon>Streptomyces</taxon>
    </lineage>
</organism>